<comment type="subunit">
    <text evidence="3">Component of the RIX1 complex.</text>
</comment>
<dbReference type="InterPro" id="IPR024679">
    <property type="entry name" value="Ipi1_N"/>
</dbReference>
<keyword evidence="7" id="KW-1185">Reference proteome</keyword>
<name>A0A2K1QI28_9PEZI</name>
<dbReference type="GO" id="GO:0006364">
    <property type="term" value="P:rRNA processing"/>
    <property type="evidence" value="ECO:0007669"/>
    <property type="project" value="UniProtKB-UniRule"/>
</dbReference>
<sequence>MGSSAKRKKEKAKDFQKAKLKVGKAKPKASNATDTSFRAKSIVLKQQSLSANAPTSTDLFSHQLSLLSSKTDSQRRDALASIINILASYKTVDASYLSRPAIDIITKARPLLIDASKAIRSSTLEVLKLLPIKEVERNIQAIQIYVHIGLTHMAADIRMSTLDVLDWLLKAAGDATVSCSGGWSGTIKRLSGVLGWQSEVTTGRGNVGVPVTQKGWTNVPRTKLEDTKLRARQISSLANLLETGLQSPDPETLTTLRQRQAALAFPLWNMHAQLMGNTPNPFVHLDLFAEAEATKDDDSVVIVDWLGRQNVLRSTHASGIIKGISDAKKEGGEIGRAARSVERVIKDHT</sequence>
<dbReference type="Proteomes" id="UP000243797">
    <property type="component" value="Unassembled WGS sequence"/>
</dbReference>
<dbReference type="GO" id="GO:0120330">
    <property type="term" value="C:rixosome complex"/>
    <property type="evidence" value="ECO:0007669"/>
    <property type="project" value="UniProtKB-UniRule"/>
</dbReference>
<dbReference type="OrthoDB" id="361362at2759"/>
<dbReference type="GO" id="GO:0005634">
    <property type="term" value="C:nucleus"/>
    <property type="evidence" value="ECO:0007669"/>
    <property type="project" value="UniProtKB-SubCell"/>
</dbReference>
<feature type="compositionally biased region" description="Basic residues" evidence="4">
    <location>
        <begin position="1"/>
        <end position="10"/>
    </location>
</feature>
<keyword evidence="3" id="KW-0690">Ribosome biogenesis</keyword>
<keyword evidence="3" id="KW-0698">rRNA processing</keyword>
<comment type="subcellular location">
    <subcellularLocation>
        <location evidence="1 3">Nucleus</location>
    </subcellularLocation>
</comment>
<dbReference type="FunCoup" id="A0A2K1QI28">
    <property type="interactions" value="209"/>
</dbReference>
<gene>
    <name evidence="6" type="ORF">CAC42_2054</name>
</gene>
<feature type="compositionally biased region" description="Basic residues" evidence="4">
    <location>
        <begin position="18"/>
        <end position="27"/>
    </location>
</feature>
<feature type="region of interest" description="Disordered" evidence="4">
    <location>
        <begin position="1"/>
        <end position="33"/>
    </location>
</feature>
<feature type="domain" description="Pre-rRNA-processing protein Ipi1 N-terminal" evidence="5">
    <location>
        <begin position="134"/>
        <end position="241"/>
    </location>
</feature>
<dbReference type="STRING" id="2082308.A0A2K1QI28"/>
<dbReference type="EMBL" id="NKHZ01000081">
    <property type="protein sequence ID" value="PNS14825.1"/>
    <property type="molecule type" value="Genomic_DNA"/>
</dbReference>
<evidence type="ECO:0000313" key="6">
    <source>
        <dbReference type="EMBL" id="PNS14825.1"/>
    </source>
</evidence>
<keyword evidence="2 3" id="KW-0539">Nucleus</keyword>
<evidence type="ECO:0000256" key="2">
    <source>
        <dbReference type="ARBA" id="ARBA00023242"/>
    </source>
</evidence>
<dbReference type="AlphaFoldDB" id="A0A2K1QI28"/>
<evidence type="ECO:0000256" key="3">
    <source>
        <dbReference type="RuleBase" id="RU368021"/>
    </source>
</evidence>
<reference evidence="6 7" key="1">
    <citation type="submission" date="2017-06" db="EMBL/GenBank/DDBJ databases">
        <title>Draft genome sequence of a variant of Elsinoe murrayae.</title>
        <authorList>
            <person name="Cheng Q."/>
        </authorList>
    </citation>
    <scope>NUCLEOTIDE SEQUENCE [LARGE SCALE GENOMIC DNA]</scope>
    <source>
        <strain evidence="6 7">CQ-2017a</strain>
    </source>
</reference>
<dbReference type="PANTHER" id="PTHR16056">
    <property type="entry name" value="REGULATOR OF MICROTUBULE DYNAMICS PROTEIN"/>
    <property type="match status" value="1"/>
</dbReference>
<proteinExistence type="inferred from homology"/>
<evidence type="ECO:0000256" key="1">
    <source>
        <dbReference type="ARBA" id="ARBA00004123"/>
    </source>
</evidence>
<evidence type="ECO:0000256" key="4">
    <source>
        <dbReference type="SAM" id="MobiDB-lite"/>
    </source>
</evidence>
<evidence type="ECO:0000259" key="5">
    <source>
        <dbReference type="Pfam" id="PF12333"/>
    </source>
</evidence>
<comment type="similarity">
    <text evidence="3">Belongs to the IPI1/TEX10 family.</text>
</comment>
<comment type="function">
    <text evidence="3">Component of the RIX1 complex required for processing of ITS2 sequences from 35S pre-rRNA.</text>
</comment>
<accession>A0A2K1QI28</accession>
<comment type="caution">
    <text evidence="6">The sequence shown here is derived from an EMBL/GenBank/DDBJ whole genome shotgun (WGS) entry which is preliminary data.</text>
</comment>
<organism evidence="6 7">
    <name type="scientific">Sphaceloma murrayae</name>
    <dbReference type="NCBI Taxonomy" id="2082308"/>
    <lineage>
        <taxon>Eukaryota</taxon>
        <taxon>Fungi</taxon>
        <taxon>Dikarya</taxon>
        <taxon>Ascomycota</taxon>
        <taxon>Pezizomycotina</taxon>
        <taxon>Dothideomycetes</taxon>
        <taxon>Dothideomycetidae</taxon>
        <taxon>Myriangiales</taxon>
        <taxon>Elsinoaceae</taxon>
        <taxon>Sphaceloma</taxon>
    </lineage>
</organism>
<dbReference type="PANTHER" id="PTHR16056:SF2">
    <property type="entry name" value="TESTIS-EXPRESSED PROTEIN 10"/>
    <property type="match status" value="1"/>
</dbReference>
<dbReference type="InParanoid" id="A0A2K1QI28"/>
<evidence type="ECO:0000313" key="7">
    <source>
        <dbReference type="Proteomes" id="UP000243797"/>
    </source>
</evidence>
<dbReference type="Pfam" id="PF12333">
    <property type="entry name" value="Ipi1_N"/>
    <property type="match status" value="1"/>
</dbReference>
<protein>
    <recommendedName>
        <fullName evidence="3">Pre-rRNA-processing protein</fullName>
    </recommendedName>
</protein>